<dbReference type="PANTHER" id="PTHR43344:SF13">
    <property type="entry name" value="PHOSPHATASE RV3661-RELATED"/>
    <property type="match status" value="1"/>
</dbReference>
<dbReference type="Gene3D" id="3.40.50.1000">
    <property type="entry name" value="HAD superfamily/HAD-like"/>
    <property type="match status" value="1"/>
</dbReference>
<dbReference type="PANTHER" id="PTHR43344">
    <property type="entry name" value="PHOSPHOSERINE PHOSPHATASE"/>
    <property type="match status" value="1"/>
</dbReference>
<name>A0A7U4P534_9BURK</name>
<dbReference type="InterPro" id="IPR006385">
    <property type="entry name" value="HAD_hydro_SerB1"/>
</dbReference>
<dbReference type="NCBIfam" id="TIGR01488">
    <property type="entry name" value="HAD-SF-IB"/>
    <property type="match status" value="1"/>
</dbReference>
<dbReference type="CDD" id="cd02612">
    <property type="entry name" value="HAD_PGPPase"/>
    <property type="match status" value="1"/>
</dbReference>
<keyword evidence="2 4" id="KW-0378">Hydrolase</keyword>
<dbReference type="InterPro" id="IPR050582">
    <property type="entry name" value="HAD-like_SerB"/>
</dbReference>
<dbReference type="KEGG" id="bhg:I6G56_07780"/>
<reference evidence="4 5" key="1">
    <citation type="submission" date="2020-12" db="EMBL/GenBank/DDBJ databases">
        <title>FDA dAtabase for Regulatory Grade micrObial Sequences (FDA-ARGOS): Supporting development and validation of Infectious Disease Dx tests.</title>
        <authorList>
            <person name="Nelson B."/>
            <person name="Plummer A."/>
            <person name="Tallon L."/>
            <person name="Sadzewicz L."/>
            <person name="Zhao X."/>
            <person name="Boylan J."/>
            <person name="Ott S."/>
            <person name="Bowen H."/>
            <person name="Vavikolanu K."/>
            <person name="Mehta A."/>
            <person name="Aluvathingal J."/>
            <person name="Nadendla S."/>
            <person name="Myers T."/>
            <person name="Yan Y."/>
            <person name="Sichtig H."/>
        </authorList>
    </citation>
    <scope>NUCLEOTIDE SEQUENCE [LARGE SCALE GENOMIC DNA]</scope>
    <source>
        <strain evidence="4 5">FDAARGOS_899</strain>
    </source>
</reference>
<dbReference type="NCBIfam" id="TIGR01490">
    <property type="entry name" value="HAD-SF-IB-hyp1"/>
    <property type="match status" value="1"/>
</dbReference>
<evidence type="ECO:0000313" key="5">
    <source>
        <dbReference type="Proteomes" id="UP000594943"/>
    </source>
</evidence>
<gene>
    <name evidence="4" type="ORF">I6G56_07780</name>
</gene>
<keyword evidence="1" id="KW-0479">Metal-binding</keyword>
<proteinExistence type="predicted"/>
<dbReference type="GO" id="GO:0016787">
    <property type="term" value="F:hydrolase activity"/>
    <property type="evidence" value="ECO:0007669"/>
    <property type="project" value="UniProtKB-KW"/>
</dbReference>
<accession>A0A7U4P534</accession>
<keyword evidence="3" id="KW-0460">Magnesium</keyword>
<dbReference type="Gene3D" id="1.20.1440.100">
    <property type="entry name" value="SG protein - dephosphorylation function"/>
    <property type="match status" value="1"/>
</dbReference>
<dbReference type="EMBL" id="CP065686">
    <property type="protein sequence ID" value="QPS44957.1"/>
    <property type="molecule type" value="Genomic_DNA"/>
</dbReference>
<dbReference type="AlphaFoldDB" id="A0A7U4P534"/>
<sequence length="226" mass="25791">MHKNVAMFDLDHTLLPLDTDQAWGRFIAEFGWVDNGAYTGQIDEYYRHFVAEKSDIYAYLAISLAPFTRYPRTQLQRWHARFMDEVIRPAIRPRARALVDWHRENGDLCGILTATNVFVARPIAAEFGIDHLLGLELETKDGTPDGEFTGRSTGLPCFREGKIVRMAMWLDSLGYAPSDFERIYFYGDSINDVPLLDFVTHPVATNPDSQLSHIAGMRGWPVMSLY</sequence>
<dbReference type="Pfam" id="PF12710">
    <property type="entry name" value="HAD"/>
    <property type="match status" value="1"/>
</dbReference>
<dbReference type="Proteomes" id="UP000594943">
    <property type="component" value="Chromosome 1"/>
</dbReference>
<dbReference type="InterPro" id="IPR023214">
    <property type="entry name" value="HAD_sf"/>
</dbReference>
<evidence type="ECO:0000256" key="2">
    <source>
        <dbReference type="ARBA" id="ARBA00022801"/>
    </source>
</evidence>
<evidence type="ECO:0000256" key="1">
    <source>
        <dbReference type="ARBA" id="ARBA00022723"/>
    </source>
</evidence>
<organism evidence="4 5">
    <name type="scientific">Burkholderia humptydooensis</name>
    <dbReference type="NCBI Taxonomy" id="430531"/>
    <lineage>
        <taxon>Bacteria</taxon>
        <taxon>Pseudomonadati</taxon>
        <taxon>Pseudomonadota</taxon>
        <taxon>Betaproteobacteria</taxon>
        <taxon>Burkholderiales</taxon>
        <taxon>Burkholderiaceae</taxon>
        <taxon>Burkholderia</taxon>
        <taxon>pseudomallei group</taxon>
    </lineage>
</organism>
<protein>
    <submittedName>
        <fullName evidence="4">HAD-IB family hydrolase</fullName>
    </submittedName>
</protein>
<dbReference type="GO" id="GO:0046872">
    <property type="term" value="F:metal ion binding"/>
    <property type="evidence" value="ECO:0007669"/>
    <property type="project" value="UniProtKB-KW"/>
</dbReference>
<dbReference type="InterPro" id="IPR036412">
    <property type="entry name" value="HAD-like_sf"/>
</dbReference>
<evidence type="ECO:0000256" key="3">
    <source>
        <dbReference type="ARBA" id="ARBA00022842"/>
    </source>
</evidence>
<accession>A0A7T2U3D4</accession>
<evidence type="ECO:0000313" key="4">
    <source>
        <dbReference type="EMBL" id="QPS44957.1"/>
    </source>
</evidence>
<dbReference type="RefSeq" id="WP_006029516.1">
    <property type="nucleotide sequence ID" value="NZ_CP013380.1"/>
</dbReference>
<dbReference type="SUPFAM" id="SSF56784">
    <property type="entry name" value="HAD-like"/>
    <property type="match status" value="1"/>
</dbReference>